<sequence>MMSDVKRSLGLIDLISEKHMELRKKLHEASGQPVNKSEAHILAVLEANGVLSISQIGRLIGMTRQGVHKYMLGLQTAGLVAPATADGNARDRRVELTPHGRETVRLLEETKQRLEEEITRRLGKAEMERLLELLRGKWLT</sequence>
<evidence type="ECO:0000313" key="2">
    <source>
        <dbReference type="Proteomes" id="UP001631969"/>
    </source>
</evidence>
<dbReference type="Proteomes" id="UP001631969">
    <property type="component" value="Unassembled WGS sequence"/>
</dbReference>
<keyword evidence="2" id="KW-1185">Reference proteome</keyword>
<reference evidence="1" key="1">
    <citation type="submission" date="2024-12" db="EMBL/GenBank/DDBJ databases">
        <authorList>
            <person name="Wu N."/>
        </authorList>
    </citation>
    <scope>NUCLEOTIDE SEQUENCE</scope>
    <source>
        <strain evidence="1">P15</strain>
    </source>
</reference>
<proteinExistence type="predicted"/>
<dbReference type="EMBL" id="JBJURJ010000001">
    <property type="protein sequence ID" value="MFM9327072.1"/>
    <property type="molecule type" value="Genomic_DNA"/>
</dbReference>
<comment type="caution">
    <text evidence="1">The sequence shown here is derived from an EMBL/GenBank/DDBJ whole genome shotgun (WGS) entry which is preliminary data.</text>
</comment>
<gene>
    <name evidence="1" type="ORF">ACI1P1_02050</name>
</gene>
<accession>A0ACC7NYD0</accession>
<name>A0ACC7NYD0_9BACL</name>
<organism evidence="1 2">
    <name type="scientific">Paenibacillus mesotrionivorans</name>
    <dbReference type="NCBI Taxonomy" id="3160968"/>
    <lineage>
        <taxon>Bacteria</taxon>
        <taxon>Bacillati</taxon>
        <taxon>Bacillota</taxon>
        <taxon>Bacilli</taxon>
        <taxon>Bacillales</taxon>
        <taxon>Paenibacillaceae</taxon>
        <taxon>Paenibacillus</taxon>
    </lineage>
</organism>
<evidence type="ECO:0000313" key="1">
    <source>
        <dbReference type="EMBL" id="MFM9327072.1"/>
    </source>
</evidence>
<protein>
    <submittedName>
        <fullName evidence="1">MarR family winged helix-turn-helix transcriptional regulator</fullName>
    </submittedName>
</protein>